<dbReference type="Pfam" id="PF00486">
    <property type="entry name" value="Trans_reg_C"/>
    <property type="match status" value="1"/>
</dbReference>
<evidence type="ECO:0000313" key="5">
    <source>
        <dbReference type="Proteomes" id="UP001612915"/>
    </source>
</evidence>
<name>A0ABW8AJF9_9ACTN</name>
<feature type="domain" description="OmpR/PhoB-type" evidence="3">
    <location>
        <begin position="276"/>
        <end position="370"/>
    </location>
</feature>
<keyword evidence="1 2" id="KW-0238">DNA-binding</keyword>
<comment type="caution">
    <text evidence="4">The sequence shown here is derived from an EMBL/GenBank/DDBJ whole genome shotgun (WGS) entry which is preliminary data.</text>
</comment>
<dbReference type="InterPro" id="IPR036388">
    <property type="entry name" value="WH-like_DNA-bd_sf"/>
</dbReference>
<evidence type="ECO:0000259" key="3">
    <source>
        <dbReference type="PROSITE" id="PS51755"/>
    </source>
</evidence>
<accession>A0ABW8AJF9</accession>
<dbReference type="InterPro" id="IPR003754">
    <property type="entry name" value="4pyrrol_synth_uPrphyn_synth"/>
</dbReference>
<dbReference type="SUPFAM" id="SSF46894">
    <property type="entry name" value="C-terminal effector domain of the bipartite response regulators"/>
    <property type="match status" value="1"/>
</dbReference>
<feature type="DNA-binding region" description="OmpR/PhoB-type" evidence="2">
    <location>
        <begin position="276"/>
        <end position="370"/>
    </location>
</feature>
<reference evidence="4 5" key="1">
    <citation type="submission" date="2024-10" db="EMBL/GenBank/DDBJ databases">
        <title>The Natural Products Discovery Center: Release of the First 8490 Sequenced Strains for Exploring Actinobacteria Biosynthetic Diversity.</title>
        <authorList>
            <person name="Kalkreuter E."/>
            <person name="Kautsar S.A."/>
            <person name="Yang D."/>
            <person name="Bader C.D."/>
            <person name="Teijaro C.N."/>
            <person name="Fluegel L."/>
            <person name="Davis C.M."/>
            <person name="Simpson J.R."/>
            <person name="Lauterbach L."/>
            <person name="Steele A.D."/>
            <person name="Gui C."/>
            <person name="Meng S."/>
            <person name="Li G."/>
            <person name="Viehrig K."/>
            <person name="Ye F."/>
            <person name="Su P."/>
            <person name="Kiefer A.F."/>
            <person name="Nichols A."/>
            <person name="Cepeda A.J."/>
            <person name="Yan W."/>
            <person name="Fan B."/>
            <person name="Jiang Y."/>
            <person name="Adhikari A."/>
            <person name="Zheng C.-J."/>
            <person name="Schuster L."/>
            <person name="Cowan T.M."/>
            <person name="Smanski M.J."/>
            <person name="Chevrette M.G."/>
            <person name="De Carvalho L.P.S."/>
            <person name="Shen B."/>
        </authorList>
    </citation>
    <scope>NUCLEOTIDE SEQUENCE [LARGE SCALE GENOMIC DNA]</scope>
    <source>
        <strain evidence="4 5">NPDC049639</strain>
    </source>
</reference>
<dbReference type="RefSeq" id="WP_398274215.1">
    <property type="nucleotide sequence ID" value="NZ_JBITLV010000001.1"/>
</dbReference>
<evidence type="ECO:0000256" key="2">
    <source>
        <dbReference type="PROSITE-ProRule" id="PRU01091"/>
    </source>
</evidence>
<dbReference type="EMBL" id="JBITLV010000001">
    <property type="protein sequence ID" value="MFI7585767.1"/>
    <property type="molecule type" value="Genomic_DNA"/>
</dbReference>
<proteinExistence type="predicted"/>
<dbReference type="InterPro" id="IPR036108">
    <property type="entry name" value="4pyrrol_syn_uPrphyn_synt_sf"/>
</dbReference>
<dbReference type="CDD" id="cd00383">
    <property type="entry name" value="trans_reg_C"/>
    <property type="match status" value="1"/>
</dbReference>
<dbReference type="InterPro" id="IPR039793">
    <property type="entry name" value="UROS/Hem4"/>
</dbReference>
<dbReference type="NCBIfam" id="NF005568">
    <property type="entry name" value="PRK07239.1"/>
    <property type="match status" value="1"/>
</dbReference>
<dbReference type="SMART" id="SM00862">
    <property type="entry name" value="Trans_reg_C"/>
    <property type="match status" value="1"/>
</dbReference>
<dbReference type="PANTHER" id="PTHR40082:SF1">
    <property type="entry name" value="BLR5956 PROTEIN"/>
    <property type="match status" value="1"/>
</dbReference>
<dbReference type="Proteomes" id="UP001612915">
    <property type="component" value="Unassembled WGS sequence"/>
</dbReference>
<dbReference type="PROSITE" id="PS51755">
    <property type="entry name" value="OMPR_PHOB"/>
    <property type="match status" value="1"/>
</dbReference>
<gene>
    <name evidence="4" type="ORF">ACIB24_01685</name>
</gene>
<keyword evidence="5" id="KW-1185">Reference proteome</keyword>
<dbReference type="SUPFAM" id="SSF69618">
    <property type="entry name" value="HemD-like"/>
    <property type="match status" value="1"/>
</dbReference>
<dbReference type="InterPro" id="IPR001867">
    <property type="entry name" value="OmpR/PhoB-type_DNA-bd"/>
</dbReference>
<dbReference type="CDD" id="cd06578">
    <property type="entry name" value="HemD"/>
    <property type="match status" value="1"/>
</dbReference>
<dbReference type="GO" id="GO:0004852">
    <property type="term" value="F:uroporphyrinogen-III synthase activity"/>
    <property type="evidence" value="ECO:0007669"/>
    <property type="project" value="UniProtKB-EC"/>
</dbReference>
<organism evidence="4 5">
    <name type="scientific">Spongisporangium articulatum</name>
    <dbReference type="NCBI Taxonomy" id="3362603"/>
    <lineage>
        <taxon>Bacteria</taxon>
        <taxon>Bacillati</taxon>
        <taxon>Actinomycetota</taxon>
        <taxon>Actinomycetes</taxon>
        <taxon>Kineosporiales</taxon>
        <taxon>Kineosporiaceae</taxon>
        <taxon>Spongisporangium</taxon>
    </lineage>
</organism>
<dbReference type="Gene3D" id="1.10.10.10">
    <property type="entry name" value="Winged helix-like DNA-binding domain superfamily/Winged helix DNA-binding domain"/>
    <property type="match status" value="1"/>
</dbReference>
<evidence type="ECO:0000313" key="4">
    <source>
        <dbReference type="EMBL" id="MFI7585767.1"/>
    </source>
</evidence>
<keyword evidence="4" id="KW-0456">Lyase</keyword>
<evidence type="ECO:0000256" key="1">
    <source>
        <dbReference type="ARBA" id="ARBA00023125"/>
    </source>
</evidence>
<sequence>MSSPLDGFSVLVTASRRTAEWAAAFARQGAHVTLAPTLSIEPLPDLEAMLAATRELIADPPQDVVVTTAIGWRGWQEAAETHGLEPQLSELVGAARVWARGPKVRGALHGAGLADSVVEPPAGVVAETGAGVVSRLLAEGVQGRRIAVQLYGSADLDALEALRGAGADVVPVPVYRWGPAPDPAAVDRAVGQVCTGGYDAAVFASAPGVRAFLDAARRLERYAEVLEALRGPVVPAAVGPVTAAPLREVGLEPVVPERFRLGATVRVLAARLAEGVRSLALPDGGCLELRGRVASVDGESVTLTPAQLALLRRLSDRPGEVVAREQLLDALPGTSGDGHAVEVTVARLRAALPRAELIQTVVKRGYRLAVSRG</sequence>
<dbReference type="Pfam" id="PF02602">
    <property type="entry name" value="HEM4"/>
    <property type="match status" value="1"/>
</dbReference>
<dbReference type="InterPro" id="IPR016032">
    <property type="entry name" value="Sig_transdc_resp-reg_C-effctor"/>
</dbReference>
<dbReference type="Gene3D" id="3.40.50.10090">
    <property type="match status" value="2"/>
</dbReference>
<dbReference type="EC" id="4.2.1.75" evidence="4"/>
<dbReference type="PANTHER" id="PTHR40082">
    <property type="entry name" value="BLR5956 PROTEIN"/>
    <property type="match status" value="1"/>
</dbReference>
<protein>
    <submittedName>
        <fullName evidence="4">Uroporphyrinogen-III synthase</fullName>
        <ecNumber evidence="4">4.2.1.75</ecNumber>
    </submittedName>
</protein>